<feature type="transmembrane region" description="Helical" evidence="6">
    <location>
        <begin position="653"/>
        <end position="671"/>
    </location>
</feature>
<keyword evidence="5 6" id="KW-0472">Membrane</keyword>
<dbReference type="RefSeq" id="WP_369045352.1">
    <property type="nucleotide sequence ID" value="NZ_CP163302.1"/>
</dbReference>
<evidence type="ECO:0000256" key="1">
    <source>
        <dbReference type="ARBA" id="ARBA00004651"/>
    </source>
</evidence>
<dbReference type="InterPro" id="IPR004869">
    <property type="entry name" value="MMPL_dom"/>
</dbReference>
<gene>
    <name evidence="8" type="ORF">AB5L97_15680</name>
</gene>
<organism evidence="8">
    <name type="scientific">Sinomonas puerhi</name>
    <dbReference type="NCBI Taxonomy" id="3238584"/>
    <lineage>
        <taxon>Bacteria</taxon>
        <taxon>Bacillati</taxon>
        <taxon>Actinomycetota</taxon>
        <taxon>Actinomycetes</taxon>
        <taxon>Micrococcales</taxon>
        <taxon>Micrococcaceae</taxon>
        <taxon>Sinomonas</taxon>
    </lineage>
</organism>
<dbReference type="KEGG" id="spue:AB5L97_15680"/>
<proteinExistence type="predicted"/>
<keyword evidence="4 6" id="KW-1133">Transmembrane helix</keyword>
<evidence type="ECO:0000256" key="6">
    <source>
        <dbReference type="SAM" id="Phobius"/>
    </source>
</evidence>
<feature type="transmembrane region" description="Helical" evidence="6">
    <location>
        <begin position="193"/>
        <end position="213"/>
    </location>
</feature>
<comment type="subcellular location">
    <subcellularLocation>
        <location evidence="1">Cell membrane</location>
        <topology evidence="1">Multi-pass membrane protein</topology>
    </subcellularLocation>
</comment>
<feature type="transmembrane region" description="Helical" evidence="6">
    <location>
        <begin position="604"/>
        <end position="626"/>
    </location>
</feature>
<dbReference type="Gene3D" id="1.20.1640.10">
    <property type="entry name" value="Multidrug efflux transporter AcrB transmembrane domain"/>
    <property type="match status" value="2"/>
</dbReference>
<dbReference type="PANTHER" id="PTHR33406:SF13">
    <property type="entry name" value="MEMBRANE PROTEIN YDFJ"/>
    <property type="match status" value="1"/>
</dbReference>
<sequence length="729" mass="75403">MNRVTRFSIARPWTVITGWIIVFLLSAAGAIQLDGALSAGGFTNPRAEALTTQADVEKAFGDRPNQVIVAVDSKAAQDAGSLAPLVTVLEDAGASTVTGPAQNPKFLSGDRKTAVIVAGFGGDNTTVQNKVPDLQRSLDGKLAGTQVYVTGQPALDYQLNVHSKEDATRAEMIVFPFLIIVLLLVFRSIVATLVPLLMAGTALAVASALGYVATRFTDISILYSNIVSMIGLAVAVDYSLFIIKRYRDELSAGKDTVAALETATQTAGRSVVFSGIAVAVALVALFIPNVMAFTSIALGGVLVTLVAIGLSVTVLPAALKLLGGRINWGTIKLPFGWGRPAAAPAGRRTLAGGRRPGLVGLVGVAAMLLAALPVLSISLQSPVASATILPASDPARQGLEVIDRNIGHEGLFPIQIVVNAPSGTGTQAVAERVESLTSSAKAKAGVASVTSVTSTGATPAQVKAALSDPTAAAALKSLWSERDGQITTRILVDTVEGPDSVRAHELVKDFRADGAAAPAPYTVRVTGATAQGFDFDQTLVSSIPLIAGLVVILTFVMLAFAFRSFLLPLLALGFNSLVVLASLGLLTGLLSLGGSAPLNSVTPILLFAVMFGLSMDYMVIIISRIVEAYRSGIAFHEAVTTGVRATRSMINSAAVIMVAVFVSFSSAQISIVREIGFGLAIAVILDALVVRMFIMPAILRVVGPRVLGRAPAGHPAHDGAPAPELAGAR</sequence>
<dbReference type="SUPFAM" id="SSF82866">
    <property type="entry name" value="Multidrug efflux transporter AcrB transmembrane domain"/>
    <property type="match status" value="2"/>
</dbReference>
<dbReference type="GO" id="GO:0005886">
    <property type="term" value="C:plasma membrane"/>
    <property type="evidence" value="ECO:0007669"/>
    <property type="project" value="UniProtKB-SubCell"/>
</dbReference>
<dbReference type="EMBL" id="CP163302">
    <property type="protein sequence ID" value="XDP44693.1"/>
    <property type="molecule type" value="Genomic_DNA"/>
</dbReference>
<feature type="transmembrane region" description="Helical" evidence="6">
    <location>
        <begin position="219"/>
        <end position="241"/>
    </location>
</feature>
<feature type="transmembrane region" description="Helical" evidence="6">
    <location>
        <begin position="677"/>
        <end position="699"/>
    </location>
</feature>
<feature type="transmembrane region" description="Helical" evidence="6">
    <location>
        <begin position="543"/>
        <end position="562"/>
    </location>
</feature>
<evidence type="ECO:0000313" key="8">
    <source>
        <dbReference type="EMBL" id="XDP44693.1"/>
    </source>
</evidence>
<keyword evidence="2" id="KW-1003">Cell membrane</keyword>
<accession>A0AB39L0M1</accession>
<dbReference type="PANTHER" id="PTHR33406">
    <property type="entry name" value="MEMBRANE PROTEIN MJ1562-RELATED"/>
    <property type="match status" value="1"/>
</dbReference>
<evidence type="ECO:0000256" key="4">
    <source>
        <dbReference type="ARBA" id="ARBA00022989"/>
    </source>
</evidence>
<feature type="transmembrane region" description="Helical" evidence="6">
    <location>
        <begin position="296"/>
        <end position="319"/>
    </location>
</feature>
<keyword evidence="3 6" id="KW-0812">Transmembrane</keyword>
<evidence type="ECO:0000256" key="3">
    <source>
        <dbReference type="ARBA" id="ARBA00022692"/>
    </source>
</evidence>
<dbReference type="Pfam" id="PF03176">
    <property type="entry name" value="MMPL"/>
    <property type="match status" value="2"/>
</dbReference>
<feature type="transmembrane region" description="Helical" evidence="6">
    <location>
        <begin position="569"/>
        <end position="592"/>
    </location>
</feature>
<reference evidence="8" key="1">
    <citation type="submission" date="2024-07" db="EMBL/GenBank/DDBJ databases">
        <authorList>
            <person name="fu j."/>
        </authorList>
    </citation>
    <scope>NUCLEOTIDE SEQUENCE</scope>
    <source>
        <strain evidence="8">P10A9</strain>
    </source>
</reference>
<feature type="transmembrane region" description="Helical" evidence="6">
    <location>
        <begin position="357"/>
        <end position="379"/>
    </location>
</feature>
<evidence type="ECO:0000259" key="7">
    <source>
        <dbReference type="Pfam" id="PF03176"/>
    </source>
</evidence>
<dbReference type="AlphaFoldDB" id="A0AB39L0M1"/>
<feature type="domain" description="Membrane transport protein MMPL" evidence="7">
    <location>
        <begin position="430"/>
        <end position="707"/>
    </location>
</feature>
<protein>
    <submittedName>
        <fullName evidence="8">MMPL family transporter</fullName>
    </submittedName>
</protein>
<evidence type="ECO:0000256" key="2">
    <source>
        <dbReference type="ARBA" id="ARBA00022475"/>
    </source>
</evidence>
<evidence type="ECO:0000256" key="5">
    <source>
        <dbReference type="ARBA" id="ARBA00023136"/>
    </source>
</evidence>
<feature type="transmembrane region" description="Helical" evidence="6">
    <location>
        <begin position="271"/>
        <end position="290"/>
    </location>
</feature>
<dbReference type="InterPro" id="IPR050545">
    <property type="entry name" value="Mycobact_MmpL"/>
</dbReference>
<feature type="domain" description="Membrane transport protein MMPL" evidence="7">
    <location>
        <begin position="85"/>
        <end position="328"/>
    </location>
</feature>
<feature type="transmembrane region" description="Helical" evidence="6">
    <location>
        <begin position="167"/>
        <end position="186"/>
    </location>
</feature>
<name>A0AB39L0M1_9MICC</name>